<keyword evidence="1" id="KW-0732">Signal</keyword>
<protein>
    <recommendedName>
        <fullName evidence="4">Fibronectin type-III domain-containing protein</fullName>
    </recommendedName>
</protein>
<evidence type="ECO:0000313" key="3">
    <source>
        <dbReference type="Proteomes" id="UP000027178"/>
    </source>
</evidence>
<dbReference type="RefSeq" id="WP_051653401.1">
    <property type="nucleotide sequence ID" value="NZ_KK853997.1"/>
</dbReference>
<feature type="signal peptide" evidence="1">
    <location>
        <begin position="1"/>
        <end position="31"/>
    </location>
</feature>
<gene>
    <name evidence="2" type="ORF">KCH_51060</name>
</gene>
<name>A0A066YUG1_9ACTN</name>
<comment type="caution">
    <text evidence="2">The sequence shown here is derived from an EMBL/GenBank/DDBJ whole genome shotgun (WGS) entry which is preliminary data.</text>
</comment>
<dbReference type="OrthoDB" id="3439746at2"/>
<dbReference type="EMBL" id="JNBY01000095">
    <property type="protein sequence ID" value="KDN83624.1"/>
    <property type="molecule type" value="Genomic_DNA"/>
</dbReference>
<sequence>MRTSPRAHARVALAAGAGLTLALLVPGAAGAATGTPNVPTDLYNAYQPCATDPNAPLVVAGRGSGVTVEGIPRHTSPSAYYLTEQFRYWPVADPTQIATVERTWSTPGYEATADLPGLVDGSTYAWQARTVDPSNGAASDWTASCYVLADDTFPSQPPTVVSPNYPEDRSSQGGAPIHLELGSNGVSDIVGFQYSWNGVFSVSGADIGEHGIPHYNDPFDGPRSAVRADTLGGTASVDLMPPSPSWIQDLYVRSVDRAMNPSPTYHYRFRINVDAPKITKLSNAPYGKPATFKFTPDAGVQAASPVVSYTITRFGSDDPVVLPAEPSGVATTTLSLAPGETMTVSSLSANGWTSQRNWWRDETDTTTTVTSAQFPANTSSPAAPGSFHFAPKTETSQIASYTYAFGWSDAPTTVPAGKKGELDVTWTPPYSGWYYLVVHATTKDGVQLADTYYWFGVN</sequence>
<dbReference type="Proteomes" id="UP000027178">
    <property type="component" value="Unassembled WGS sequence"/>
</dbReference>
<evidence type="ECO:0008006" key="4">
    <source>
        <dbReference type="Google" id="ProtNLM"/>
    </source>
</evidence>
<reference evidence="2 3" key="1">
    <citation type="submission" date="2014-05" db="EMBL/GenBank/DDBJ databases">
        <title>Draft Genome Sequence of Kitasatospora cheerisanensis KCTC 2395.</title>
        <authorList>
            <person name="Nam D.H."/>
        </authorList>
    </citation>
    <scope>NUCLEOTIDE SEQUENCE [LARGE SCALE GENOMIC DNA]</scope>
    <source>
        <strain evidence="2 3">KCTC 2395</strain>
    </source>
</reference>
<dbReference type="HOGENOM" id="CLU_596877_0_0_11"/>
<keyword evidence="3" id="KW-1185">Reference proteome</keyword>
<proteinExistence type="predicted"/>
<accession>A0A066YUG1</accession>
<evidence type="ECO:0000256" key="1">
    <source>
        <dbReference type="SAM" id="SignalP"/>
    </source>
</evidence>
<dbReference type="eggNOG" id="COG3209">
    <property type="taxonomic scope" value="Bacteria"/>
</dbReference>
<evidence type="ECO:0000313" key="2">
    <source>
        <dbReference type="EMBL" id="KDN83624.1"/>
    </source>
</evidence>
<feature type="chain" id="PRO_5001631822" description="Fibronectin type-III domain-containing protein" evidence="1">
    <location>
        <begin position="32"/>
        <end position="458"/>
    </location>
</feature>
<dbReference type="AlphaFoldDB" id="A0A066YUG1"/>
<organism evidence="2 3">
    <name type="scientific">Kitasatospora cheerisanensis KCTC 2395</name>
    <dbReference type="NCBI Taxonomy" id="1348663"/>
    <lineage>
        <taxon>Bacteria</taxon>
        <taxon>Bacillati</taxon>
        <taxon>Actinomycetota</taxon>
        <taxon>Actinomycetes</taxon>
        <taxon>Kitasatosporales</taxon>
        <taxon>Streptomycetaceae</taxon>
        <taxon>Kitasatospora</taxon>
    </lineage>
</organism>
<dbReference type="PATRIC" id="fig|1348663.4.peg.4942"/>